<dbReference type="PANTHER" id="PTHR47121">
    <property type="entry name" value="THYLAKOID LUMENAL PROTEIN TL20.3, CHLOROPLASTIC"/>
    <property type="match status" value="1"/>
</dbReference>
<keyword evidence="6" id="KW-0406">Ion transport</keyword>
<reference evidence="6 7" key="1">
    <citation type="submission" date="2016-02" db="EMBL/GenBank/DDBJ databases">
        <title>Genome analysis of coral dinoflagellate symbionts highlights evolutionary adaptations to a symbiotic lifestyle.</title>
        <authorList>
            <person name="Aranda M."/>
            <person name="Li Y."/>
            <person name="Liew Y.J."/>
            <person name="Baumgarten S."/>
            <person name="Simakov O."/>
            <person name="Wilson M."/>
            <person name="Piel J."/>
            <person name="Ashoor H."/>
            <person name="Bougouffa S."/>
            <person name="Bajic V.B."/>
            <person name="Ryu T."/>
            <person name="Ravasi T."/>
            <person name="Bayer T."/>
            <person name="Micklem G."/>
            <person name="Kim H."/>
            <person name="Bhak J."/>
            <person name="Lajeunesse T.C."/>
            <person name="Voolstra C.R."/>
        </authorList>
    </citation>
    <scope>NUCLEOTIDE SEQUENCE [LARGE SCALE GENOMIC DNA]</scope>
    <source>
        <strain evidence="6 7">CCMP2467</strain>
    </source>
</reference>
<evidence type="ECO:0000256" key="1">
    <source>
        <dbReference type="ARBA" id="ARBA00004141"/>
    </source>
</evidence>
<dbReference type="InterPro" id="IPR053285">
    <property type="entry name" value="Thylakoid_lumenal_pentapeptide"/>
</dbReference>
<comment type="subcellular location">
    <subcellularLocation>
        <location evidence="1">Membrane</location>
        <topology evidence="1">Multi-pass membrane protein</topology>
    </subcellularLocation>
</comment>
<keyword evidence="4" id="KW-0472">Membrane</keyword>
<gene>
    <name evidence="6" type="primary">Scn2a</name>
    <name evidence="6" type="ORF">AK812_SmicGene32122</name>
</gene>
<keyword evidence="6" id="KW-0407">Ion channel</keyword>
<evidence type="ECO:0000256" key="3">
    <source>
        <dbReference type="ARBA" id="ARBA00022989"/>
    </source>
</evidence>
<dbReference type="GO" id="GO:0005216">
    <property type="term" value="F:monoatomic ion channel activity"/>
    <property type="evidence" value="ECO:0007669"/>
    <property type="project" value="InterPro"/>
</dbReference>
<evidence type="ECO:0000259" key="5">
    <source>
        <dbReference type="Pfam" id="PF00520"/>
    </source>
</evidence>
<keyword evidence="6" id="KW-0813">Transport</keyword>
<feature type="domain" description="Ion transport" evidence="5">
    <location>
        <begin position="941"/>
        <end position="1058"/>
    </location>
</feature>
<evidence type="ECO:0000256" key="2">
    <source>
        <dbReference type="ARBA" id="ARBA00022692"/>
    </source>
</evidence>
<dbReference type="InterPro" id="IPR057481">
    <property type="entry name" value="Decapeptide"/>
</dbReference>
<accession>A0A1Q9CUY1</accession>
<dbReference type="Proteomes" id="UP000186817">
    <property type="component" value="Unassembled WGS sequence"/>
</dbReference>
<evidence type="ECO:0000256" key="4">
    <source>
        <dbReference type="ARBA" id="ARBA00023136"/>
    </source>
</evidence>
<evidence type="ECO:0000313" key="7">
    <source>
        <dbReference type="Proteomes" id="UP000186817"/>
    </source>
</evidence>
<dbReference type="EMBL" id="LSRX01000902">
    <property type="protein sequence ID" value="OLP86733.1"/>
    <property type="molecule type" value="Genomic_DNA"/>
</dbReference>
<keyword evidence="2" id="KW-0812">Transmembrane</keyword>
<dbReference type="InterPro" id="IPR005821">
    <property type="entry name" value="Ion_trans_dom"/>
</dbReference>
<dbReference type="Gene3D" id="1.20.120.350">
    <property type="entry name" value="Voltage-gated potassium channels. Chain C"/>
    <property type="match status" value="1"/>
</dbReference>
<proteinExistence type="predicted"/>
<organism evidence="6 7">
    <name type="scientific">Symbiodinium microadriaticum</name>
    <name type="common">Dinoflagellate</name>
    <name type="synonym">Zooxanthella microadriatica</name>
    <dbReference type="NCBI Taxonomy" id="2951"/>
    <lineage>
        <taxon>Eukaryota</taxon>
        <taxon>Sar</taxon>
        <taxon>Alveolata</taxon>
        <taxon>Dinophyceae</taxon>
        <taxon>Suessiales</taxon>
        <taxon>Symbiodiniaceae</taxon>
        <taxon>Symbiodinium</taxon>
    </lineage>
</organism>
<protein>
    <submittedName>
        <fullName evidence="6">Sodium channel protein type 2 subunit alpha</fullName>
    </submittedName>
</protein>
<dbReference type="AlphaFoldDB" id="A0A1Q9CUY1"/>
<evidence type="ECO:0000313" key="6">
    <source>
        <dbReference type="EMBL" id="OLP86733.1"/>
    </source>
</evidence>
<dbReference type="InterPro" id="IPR027359">
    <property type="entry name" value="Volt_channel_dom_sf"/>
</dbReference>
<keyword evidence="3" id="KW-1133">Transmembrane helix</keyword>
<dbReference type="SUPFAM" id="SSF81324">
    <property type="entry name" value="Voltage-gated potassium channels"/>
    <property type="match status" value="1"/>
</dbReference>
<name>A0A1Q9CUY1_SYMMI</name>
<dbReference type="OrthoDB" id="430826at2759"/>
<comment type="caution">
    <text evidence="6">The sequence shown here is derived from an EMBL/GenBank/DDBJ whole genome shotgun (WGS) entry which is preliminary data.</text>
</comment>
<keyword evidence="7" id="KW-1185">Reference proteome</keyword>
<sequence length="1098" mass="121014">MQTSMLPMSEKETAGADLEDATAIVKLLKAAGFSAAAILEFGHSAAALRLAGYDVSELRALGLDTKGLREAGYSAKALQASGCTAPELKDAGYSPAELKDLGFTAYELRLLSFQAEQMRKSQFSAHQLLTGGYSSAQLKEGGYTAQELLSAGRTPAELREMGTGVAELRKAGVGVKEIKEAGFTYVDMMMGGFCPDEVLLQVHIPYSEMGHAVAHLFSASGATAQSRHDVTDGKGKPEWEMILLQEACFQQPTYFRSFTEAAMAAALQLVLVACAFQDGFADIDNIFPILYTSNPVAQHTACPTPAGQATVCQLSGYEEGGRDLQYLITSLPSSGALYETSQNYRTYGTDPKYAATSIKDFELPFKVTDALGRVVYIPPSDVFPPEGRWAAMTYEVQEPAGGNKSQPGQVSFSSPSQQVAASTFVGGTDAWTISGNIYATVPTWQAFGWGMLNRYLYGTDEVQYIDFDTNSDKSKWYFEAPPGKFYLPELAASYGGTLQFTIASTYGDFQHLNSPLDFITLECASCNSDRGMRLVRFADNGLEWTGEEKIVQVTLSTGNHWWRDPMNAALPFTDATECEIAAVGKQNVLQPSRQPPDPTSELLESIQSVLRQQELQIQELLAEQTESGLTGSKKDRHLAKQLATEAHVEHAKGMLLDNDVDSISTKDLEKAAIKRMDTLVGLREMPAEFANHVSDFVAGVTPVAPIASHDCCRKAACYLRCSTKFCRKELEVCSRLHGILYKCTAEDDVCAGNVAECLLSLAVAFVERHQALQKRFETVVKQHGQGGTALQGFVSRAYKLLRPVFDKVMAHLDEDLSDDVSAMSRLVESLPQLRSGMRSAEMETLLPTALGKWSMQKWFPEPGPSAKREKDVKLLTRVKELLQVQNMLAFDLTAFLGLDEWQEYQATIEVVASAKADVSFAFILNEHRGIPKEFDRPWPCLTFTVLFTLELLLRLRTEGRGMFSCHNPDIKWNVMDTVLVMLGILDEVMTRTFAAMRDAHNSQLSGLLRLVRVARVLRVLRFFSDLRVMIMGVLSSLKALMWALILLFFIIYITAVLQFEKLAVCILQFVGEYLADNPQDFPSGPLEFVGLSPFSSLR</sequence>
<dbReference type="GO" id="GO:0016020">
    <property type="term" value="C:membrane"/>
    <property type="evidence" value="ECO:0007669"/>
    <property type="project" value="UniProtKB-SubCell"/>
</dbReference>
<dbReference type="Pfam" id="PF25296">
    <property type="entry name" value="Decapeptide"/>
    <property type="match status" value="1"/>
</dbReference>
<dbReference type="Pfam" id="PF00520">
    <property type="entry name" value="Ion_trans"/>
    <property type="match status" value="1"/>
</dbReference>
<dbReference type="PANTHER" id="PTHR47121:SF2">
    <property type="entry name" value="THYLAKOID LUMENAL PROTEIN TL20.3, CHLOROPLASTIC"/>
    <property type="match status" value="1"/>
</dbReference>